<dbReference type="SUPFAM" id="SSF82199">
    <property type="entry name" value="SET domain"/>
    <property type="match status" value="1"/>
</dbReference>
<evidence type="ECO:0000313" key="1">
    <source>
        <dbReference type="EnsemblProtists" id="EOD38222"/>
    </source>
</evidence>
<dbReference type="CDD" id="cd10527">
    <property type="entry name" value="SET_LSMT"/>
    <property type="match status" value="1"/>
</dbReference>
<dbReference type="PaxDb" id="2903-EOD38222"/>
<dbReference type="Proteomes" id="UP000013827">
    <property type="component" value="Unassembled WGS sequence"/>
</dbReference>
<proteinExistence type="predicted"/>
<reference evidence="2" key="1">
    <citation type="journal article" date="2013" name="Nature">
        <title>Pan genome of the phytoplankton Emiliania underpins its global distribution.</title>
        <authorList>
            <person name="Read B.A."/>
            <person name="Kegel J."/>
            <person name="Klute M.J."/>
            <person name="Kuo A."/>
            <person name="Lefebvre S.C."/>
            <person name="Maumus F."/>
            <person name="Mayer C."/>
            <person name="Miller J."/>
            <person name="Monier A."/>
            <person name="Salamov A."/>
            <person name="Young J."/>
            <person name="Aguilar M."/>
            <person name="Claverie J.M."/>
            <person name="Frickenhaus S."/>
            <person name="Gonzalez K."/>
            <person name="Herman E.K."/>
            <person name="Lin Y.C."/>
            <person name="Napier J."/>
            <person name="Ogata H."/>
            <person name="Sarno A.F."/>
            <person name="Shmutz J."/>
            <person name="Schroeder D."/>
            <person name="de Vargas C."/>
            <person name="Verret F."/>
            <person name="von Dassow P."/>
            <person name="Valentin K."/>
            <person name="Van de Peer Y."/>
            <person name="Wheeler G."/>
            <person name="Dacks J.B."/>
            <person name="Delwiche C.F."/>
            <person name="Dyhrman S.T."/>
            <person name="Glockner G."/>
            <person name="John U."/>
            <person name="Richards T."/>
            <person name="Worden A.Z."/>
            <person name="Zhang X."/>
            <person name="Grigoriev I.V."/>
            <person name="Allen A.E."/>
            <person name="Bidle K."/>
            <person name="Borodovsky M."/>
            <person name="Bowler C."/>
            <person name="Brownlee C."/>
            <person name="Cock J.M."/>
            <person name="Elias M."/>
            <person name="Gladyshev V.N."/>
            <person name="Groth M."/>
            <person name="Guda C."/>
            <person name="Hadaegh A."/>
            <person name="Iglesias-Rodriguez M.D."/>
            <person name="Jenkins J."/>
            <person name="Jones B.M."/>
            <person name="Lawson T."/>
            <person name="Leese F."/>
            <person name="Lindquist E."/>
            <person name="Lobanov A."/>
            <person name="Lomsadze A."/>
            <person name="Malik S.B."/>
            <person name="Marsh M.E."/>
            <person name="Mackinder L."/>
            <person name="Mock T."/>
            <person name="Mueller-Roeber B."/>
            <person name="Pagarete A."/>
            <person name="Parker M."/>
            <person name="Probert I."/>
            <person name="Quesneville H."/>
            <person name="Raines C."/>
            <person name="Rensing S.A."/>
            <person name="Riano-Pachon D.M."/>
            <person name="Richier S."/>
            <person name="Rokitta S."/>
            <person name="Shiraiwa Y."/>
            <person name="Soanes D.M."/>
            <person name="van der Giezen M."/>
            <person name="Wahlund T.M."/>
            <person name="Williams B."/>
            <person name="Wilson W."/>
            <person name="Wolfe G."/>
            <person name="Wurch L.L."/>
        </authorList>
    </citation>
    <scope>NUCLEOTIDE SEQUENCE</scope>
</reference>
<dbReference type="GO" id="GO:0016279">
    <property type="term" value="F:protein-lysine N-methyltransferase activity"/>
    <property type="evidence" value="ECO:0007669"/>
    <property type="project" value="TreeGrafter"/>
</dbReference>
<dbReference type="PANTHER" id="PTHR13271">
    <property type="entry name" value="UNCHARACTERIZED PUTATIVE METHYLTRANSFERASE"/>
    <property type="match status" value="1"/>
</dbReference>
<dbReference type="EnsemblProtists" id="EOD38222">
    <property type="protein sequence ID" value="EOD38222"/>
    <property type="gene ID" value="EMIHUDRAFT_200755"/>
</dbReference>
<keyword evidence="2" id="KW-1185">Reference proteome</keyword>
<dbReference type="AlphaFoldDB" id="A0A0D3KR37"/>
<evidence type="ECO:0008006" key="3">
    <source>
        <dbReference type="Google" id="ProtNLM"/>
    </source>
</evidence>
<protein>
    <recommendedName>
        <fullName evidence="3">SET domain-containing protein</fullName>
    </recommendedName>
</protein>
<dbReference type="InterPro" id="IPR050600">
    <property type="entry name" value="SETD3_SETD6_MTase"/>
</dbReference>
<evidence type="ECO:0000313" key="2">
    <source>
        <dbReference type="Proteomes" id="UP000013827"/>
    </source>
</evidence>
<dbReference type="RefSeq" id="XP_005790651.1">
    <property type="nucleotide sequence ID" value="XM_005790594.1"/>
</dbReference>
<accession>A0A0D3KR37</accession>
<dbReference type="Gene3D" id="3.90.1410.10">
    <property type="entry name" value="set domain protein methyltransferase, domain 1"/>
    <property type="match status" value="1"/>
</dbReference>
<reference evidence="1" key="2">
    <citation type="submission" date="2024-10" db="UniProtKB">
        <authorList>
            <consortium name="EnsemblProtists"/>
        </authorList>
    </citation>
    <scope>IDENTIFICATION</scope>
</reference>
<dbReference type="eggNOG" id="KOG1337">
    <property type="taxonomic scope" value="Eukaryota"/>
</dbReference>
<sequence>MSSPLPPPLLAWFRRHRVSWAGLRFEVAEGRGVYGVAEVDLNPGSVVVAVPKAAMLTRKNVRDANALHALLALGLPSVEVLGLAIALERAAGKSSKWHAYLQSLPLHEPLPLLWSAAELRMLAGTGLDETSQRRKRRLLENYRSAVEEWEGAAPLPSSEEYLRACTLSSSRAFLVDGEHGEGLEVCHTYGPLGNWELLAGYGFALQALEGREAAAAVAGALARRRRLEA</sequence>
<dbReference type="KEGG" id="ehx:EMIHUDRAFT_200755"/>
<dbReference type="GeneID" id="17283492"/>
<dbReference type="HOGENOM" id="CLU_1211731_0_0_1"/>
<name>A0A0D3KR37_EMIH1</name>
<dbReference type="InterPro" id="IPR046341">
    <property type="entry name" value="SET_dom_sf"/>
</dbReference>
<organism evidence="1 2">
    <name type="scientific">Emiliania huxleyi (strain CCMP1516)</name>
    <dbReference type="NCBI Taxonomy" id="280463"/>
    <lineage>
        <taxon>Eukaryota</taxon>
        <taxon>Haptista</taxon>
        <taxon>Haptophyta</taxon>
        <taxon>Prymnesiophyceae</taxon>
        <taxon>Isochrysidales</taxon>
        <taxon>Noelaerhabdaceae</taxon>
        <taxon>Emiliania</taxon>
    </lineage>
</organism>
<dbReference type="STRING" id="2903.R1DSW5"/>